<keyword evidence="4 9" id="KW-0949">S-adenosyl-L-methionine</keyword>
<dbReference type="SMART" id="SM00729">
    <property type="entry name" value="Elp3"/>
    <property type="match status" value="1"/>
</dbReference>
<dbReference type="InterPro" id="IPR007197">
    <property type="entry name" value="rSAM"/>
</dbReference>
<dbReference type="GO" id="GO:0005737">
    <property type="term" value="C:cytoplasm"/>
    <property type="evidence" value="ECO:0007669"/>
    <property type="project" value="UniProtKB-SubCell"/>
</dbReference>
<dbReference type="InterPro" id="IPR004559">
    <property type="entry name" value="HemW-like"/>
</dbReference>
<keyword evidence="8 9" id="KW-0143">Chaperone</keyword>
<evidence type="ECO:0000256" key="6">
    <source>
        <dbReference type="ARBA" id="ARBA00023004"/>
    </source>
</evidence>
<sequence>MELYIHIPFCVSKCAYCDFLSGPSDAGTIRRYVEALTAEVRACGEMYHDRIITTVFFGGGTPSILTEEQIVVIFRAMRESFRLARDAEITIEMNPGTVTEGKLRTYREAGINRLSIGLQSVNDRELKMLGRIHTFADFETTYALARKVGFQNINMDLISAIPGQTVESWRGTLEKAVSMNPEHISAYSLIVEEGTPFYARYGEGGEGLPSEDEEREIYDLTRRFLEKSGYERYEISNYAKPGFECRHNKGYWERTDYLGIGVGAASLVNNQRFSHIRDVAEYIRLLAQENCSGRKGAESAPIKSVSGQTAAIKSVSEQNASERIEKIVTERETLDVQAQMEETMFLGLREMRGVSIPEFEAQFGKTVQDVYGRVLSTMEKEGLLRVKDERICLTERGVDISNYVMSQFLL</sequence>
<name>A0A1M6RVM0_9FIRM</name>
<dbReference type="InterPro" id="IPR013785">
    <property type="entry name" value="Aldolase_TIM"/>
</dbReference>
<reference evidence="11 12" key="1">
    <citation type="submission" date="2016-11" db="EMBL/GenBank/DDBJ databases">
        <authorList>
            <person name="Jaros S."/>
            <person name="Januszkiewicz K."/>
            <person name="Wedrychowicz H."/>
        </authorList>
    </citation>
    <scope>NUCLEOTIDE SEQUENCE [LARGE SCALE GENOMIC DNA]</scope>
    <source>
        <strain evidence="11 12">DSM 15480</strain>
    </source>
</reference>
<gene>
    <name evidence="11" type="ORF">SAMN02745243_02792</name>
</gene>
<dbReference type="GO" id="GO:0006779">
    <property type="term" value="P:porphyrin-containing compound biosynthetic process"/>
    <property type="evidence" value="ECO:0007669"/>
    <property type="project" value="InterPro"/>
</dbReference>
<evidence type="ECO:0000256" key="4">
    <source>
        <dbReference type="ARBA" id="ARBA00022691"/>
    </source>
</evidence>
<keyword evidence="6 9" id="KW-0408">Iron</keyword>
<feature type="domain" description="Radical SAM core" evidence="10">
    <location>
        <begin position="1"/>
        <end position="231"/>
    </location>
</feature>
<dbReference type="InterPro" id="IPR010723">
    <property type="entry name" value="HemN_C"/>
</dbReference>
<keyword evidence="3 9" id="KW-0349">Heme</keyword>
<evidence type="ECO:0000256" key="2">
    <source>
        <dbReference type="ARBA" id="ARBA00017228"/>
    </source>
</evidence>
<dbReference type="CDD" id="cd01335">
    <property type="entry name" value="Radical_SAM"/>
    <property type="match status" value="1"/>
</dbReference>
<dbReference type="Pfam" id="PF06969">
    <property type="entry name" value="HemN_C"/>
    <property type="match status" value="1"/>
</dbReference>
<dbReference type="SUPFAM" id="SSF102114">
    <property type="entry name" value="Radical SAM enzymes"/>
    <property type="match status" value="1"/>
</dbReference>
<comment type="subcellular location">
    <subcellularLocation>
        <location evidence="9">Cytoplasm</location>
    </subcellularLocation>
</comment>
<keyword evidence="7 9" id="KW-0411">Iron-sulfur</keyword>
<dbReference type="SFLD" id="SFLDF00562">
    <property type="entry name" value="HemN-like__clustered_with_heat"/>
    <property type="match status" value="1"/>
</dbReference>
<dbReference type="EMBL" id="FQZY01000044">
    <property type="protein sequence ID" value="SHK36510.1"/>
    <property type="molecule type" value="Genomic_DNA"/>
</dbReference>
<evidence type="ECO:0000256" key="9">
    <source>
        <dbReference type="RuleBase" id="RU364116"/>
    </source>
</evidence>
<keyword evidence="9" id="KW-0004">4Fe-4S</keyword>
<dbReference type="SFLD" id="SFLDF00288">
    <property type="entry name" value="HemN-like__clustered_with_nucl"/>
    <property type="match status" value="1"/>
</dbReference>
<dbReference type="GO" id="GO:0046872">
    <property type="term" value="F:metal ion binding"/>
    <property type="evidence" value="ECO:0007669"/>
    <property type="project" value="UniProtKB-UniRule"/>
</dbReference>
<comment type="function">
    <text evidence="9">Probably acts as a heme chaperone, transferring heme to an unknown acceptor. Binds one molecule of heme per monomer, possibly covalently. Binds 1 [4Fe-4S] cluster. The cluster is coordinated with 3 cysteines and an exchangeable S-adenosyl-L-methionine.</text>
</comment>
<evidence type="ECO:0000256" key="3">
    <source>
        <dbReference type="ARBA" id="ARBA00022617"/>
    </source>
</evidence>
<dbReference type="STRING" id="1121950.SAMN02745243_02792"/>
<dbReference type="GO" id="GO:0051539">
    <property type="term" value="F:4 iron, 4 sulfur cluster binding"/>
    <property type="evidence" value="ECO:0007669"/>
    <property type="project" value="UniProtKB-UniRule"/>
</dbReference>
<evidence type="ECO:0000256" key="8">
    <source>
        <dbReference type="ARBA" id="ARBA00023186"/>
    </source>
</evidence>
<keyword evidence="12" id="KW-1185">Reference proteome</keyword>
<dbReference type="PROSITE" id="PS51918">
    <property type="entry name" value="RADICAL_SAM"/>
    <property type="match status" value="1"/>
</dbReference>
<dbReference type="GO" id="GO:0004109">
    <property type="term" value="F:coproporphyrinogen oxidase activity"/>
    <property type="evidence" value="ECO:0007669"/>
    <property type="project" value="InterPro"/>
</dbReference>
<evidence type="ECO:0000313" key="12">
    <source>
        <dbReference type="Proteomes" id="UP000184301"/>
    </source>
</evidence>
<dbReference type="SFLD" id="SFLDS00029">
    <property type="entry name" value="Radical_SAM"/>
    <property type="match status" value="1"/>
</dbReference>
<evidence type="ECO:0000313" key="11">
    <source>
        <dbReference type="EMBL" id="SHK36510.1"/>
    </source>
</evidence>
<evidence type="ECO:0000259" key="10">
    <source>
        <dbReference type="PROSITE" id="PS51918"/>
    </source>
</evidence>
<keyword evidence="9" id="KW-0963">Cytoplasm</keyword>
<proteinExistence type="inferred from homology"/>
<evidence type="ECO:0000256" key="5">
    <source>
        <dbReference type="ARBA" id="ARBA00022723"/>
    </source>
</evidence>
<dbReference type="SFLD" id="SFLDG01082">
    <property type="entry name" value="B12-binding_domain_containing"/>
    <property type="match status" value="1"/>
</dbReference>
<dbReference type="AlphaFoldDB" id="A0A1M6RVM0"/>
<dbReference type="InterPro" id="IPR034505">
    <property type="entry name" value="Coproporphyrinogen-III_oxidase"/>
</dbReference>
<dbReference type="PANTHER" id="PTHR13932">
    <property type="entry name" value="COPROPORPHYRINIGEN III OXIDASE"/>
    <property type="match status" value="1"/>
</dbReference>
<evidence type="ECO:0000256" key="7">
    <source>
        <dbReference type="ARBA" id="ARBA00023014"/>
    </source>
</evidence>
<comment type="similarity">
    <text evidence="1">Belongs to the anaerobic coproporphyrinogen-III oxidase family. HemW subfamily.</text>
</comment>
<dbReference type="Pfam" id="PF04055">
    <property type="entry name" value="Radical_SAM"/>
    <property type="match status" value="1"/>
</dbReference>
<dbReference type="SFLD" id="SFLDG01065">
    <property type="entry name" value="anaerobic_coproporphyrinogen-I"/>
    <property type="match status" value="1"/>
</dbReference>
<dbReference type="PANTHER" id="PTHR13932:SF5">
    <property type="entry name" value="RADICAL S-ADENOSYL METHIONINE DOMAIN-CONTAINING PROTEIN 1, MITOCHONDRIAL"/>
    <property type="match status" value="1"/>
</dbReference>
<dbReference type="InterPro" id="IPR006638">
    <property type="entry name" value="Elp3/MiaA/NifB-like_rSAM"/>
</dbReference>
<accession>A0A1M6RVM0</accession>
<organism evidence="11 12">
    <name type="scientific">Hespellia stercorisuis DSM 15480</name>
    <dbReference type="NCBI Taxonomy" id="1121950"/>
    <lineage>
        <taxon>Bacteria</taxon>
        <taxon>Bacillati</taxon>
        <taxon>Bacillota</taxon>
        <taxon>Clostridia</taxon>
        <taxon>Lachnospirales</taxon>
        <taxon>Lachnospiraceae</taxon>
        <taxon>Hespellia</taxon>
    </lineage>
</organism>
<protein>
    <recommendedName>
        <fullName evidence="2 9">Heme chaperone HemW</fullName>
    </recommendedName>
</protein>
<dbReference type="NCBIfam" id="TIGR00539">
    <property type="entry name" value="hemN_rel"/>
    <property type="match status" value="1"/>
</dbReference>
<dbReference type="Proteomes" id="UP000184301">
    <property type="component" value="Unassembled WGS sequence"/>
</dbReference>
<keyword evidence="5 9" id="KW-0479">Metal-binding</keyword>
<evidence type="ECO:0000256" key="1">
    <source>
        <dbReference type="ARBA" id="ARBA00006100"/>
    </source>
</evidence>
<dbReference type="Gene3D" id="3.20.20.70">
    <property type="entry name" value="Aldolase class I"/>
    <property type="match status" value="1"/>
</dbReference>
<dbReference type="InterPro" id="IPR058240">
    <property type="entry name" value="rSAM_sf"/>
</dbReference>